<dbReference type="GO" id="GO:0005634">
    <property type="term" value="C:nucleus"/>
    <property type="evidence" value="ECO:0007669"/>
    <property type="project" value="TreeGrafter"/>
</dbReference>
<dbReference type="InterPro" id="IPR037518">
    <property type="entry name" value="MPN"/>
</dbReference>
<dbReference type="GO" id="GO:0006511">
    <property type="term" value="P:ubiquitin-dependent protein catabolic process"/>
    <property type="evidence" value="ECO:0007669"/>
    <property type="project" value="InterPro"/>
</dbReference>
<dbReference type="InterPro" id="IPR024682">
    <property type="entry name" value="Npl4_Ub-like_dom"/>
</dbReference>
<dbReference type="GO" id="GO:0043130">
    <property type="term" value="F:ubiquitin binding"/>
    <property type="evidence" value="ECO:0007669"/>
    <property type="project" value="TreeGrafter"/>
</dbReference>
<gene>
    <name evidence="3" type="primary">EOG090X05T8</name>
</gene>
<protein>
    <submittedName>
        <fullName evidence="3">EOG090X05T8</fullName>
    </submittedName>
</protein>
<dbReference type="PIRSF" id="PIRSF010052">
    <property type="entry name" value="Polyub_prc_Npl4"/>
    <property type="match status" value="1"/>
</dbReference>
<feature type="domain" description="MPN" evidence="2">
    <location>
        <begin position="240"/>
        <end position="377"/>
    </location>
</feature>
<proteinExistence type="evidence at transcript level"/>
<sequence>MLRVQSPEGTKRVDVENNTCTAELFEKVFNVFEYSGYTFTLHCKRDWSQEIISSKGKTISTYGLKHGDMIYLLPQNVGDKPSKPTENVKNGTATSTVSLPSTSLLSFGNATGSKIPTRSNVEEDQVDLQLSKMDGTVKRKRDPKNCLHGDNSSCIHCLPLEPYDPAYLKELNVKHMSFHAYLRKLSSGLDRGKYANLENISCRIKPGCTNHPPWPKSVCSKCQPKAITLNSQAYRHVDNVVFENPNLVERFLHYWRVTGRQRMGFLYGRFDVHLDVPLGIKGIVAAIYEPPQESTRDSVRLLPDARQSVVDQLAQKLGLVCIGWIFTDLITEDASKGTVRHFRNAETHFLSAQECIMAGHFQSLHPNPCRLSSDGYFGSKFVTICVTGKQTRHVDVFGYRIIEGCMANCCFSNLFKNKYIPVYRYKRGSTIGQHPPVGLQAFQ</sequence>
<evidence type="ECO:0000313" key="3">
    <source>
        <dbReference type="EMBL" id="SVE92377.1"/>
    </source>
</evidence>
<dbReference type="InterPro" id="IPR007717">
    <property type="entry name" value="NPL4_C"/>
</dbReference>
<comment type="similarity">
    <text evidence="1">Belongs to the NPL4 family.</text>
</comment>
<organism evidence="3">
    <name type="scientific">Megafenestra aurita</name>
    <dbReference type="NCBI Taxonomy" id="2291010"/>
    <lineage>
        <taxon>Eukaryota</taxon>
        <taxon>Metazoa</taxon>
        <taxon>Ecdysozoa</taxon>
        <taxon>Arthropoda</taxon>
        <taxon>Crustacea</taxon>
        <taxon>Branchiopoda</taxon>
        <taxon>Diplostraca</taxon>
        <taxon>Cladocera</taxon>
        <taxon>Anomopoda</taxon>
        <taxon>Daphniidae</taxon>
        <taxon>Megafenestra</taxon>
    </lineage>
</organism>
<dbReference type="Pfam" id="PF05021">
    <property type="entry name" value="NPL4"/>
    <property type="match status" value="1"/>
</dbReference>
<dbReference type="Pfam" id="PF05020">
    <property type="entry name" value="zf-NPL4"/>
    <property type="match status" value="1"/>
</dbReference>
<dbReference type="PANTHER" id="PTHR12710:SF0">
    <property type="entry name" value="NUCLEAR PROTEIN LOCALIZATION PROTEIN 4 HOMOLOG"/>
    <property type="match status" value="1"/>
</dbReference>
<dbReference type="AlphaFoldDB" id="A0A4Y7NIF8"/>
<reference evidence="3" key="1">
    <citation type="submission" date="2018-08" db="EMBL/GenBank/DDBJ databases">
        <authorList>
            <person name="Cornetti L."/>
        </authorList>
    </citation>
    <scope>NUCLEOTIDE SEQUENCE</scope>
    <source>
        <strain evidence="3">CH-H-2</strain>
    </source>
</reference>
<dbReference type="InterPro" id="IPR016563">
    <property type="entry name" value="Npl4"/>
</dbReference>
<dbReference type="Pfam" id="PF11543">
    <property type="entry name" value="UN_NPL4"/>
    <property type="match status" value="1"/>
</dbReference>
<accession>A0A4Y7NIF8</accession>
<dbReference type="Gene3D" id="3.10.20.90">
    <property type="entry name" value="Phosphatidylinositol 3-kinase Catalytic Subunit, Chain A, domain 1"/>
    <property type="match status" value="1"/>
</dbReference>
<dbReference type="GO" id="GO:0031625">
    <property type="term" value="F:ubiquitin protein ligase binding"/>
    <property type="evidence" value="ECO:0007669"/>
    <property type="project" value="TreeGrafter"/>
</dbReference>
<dbReference type="PANTHER" id="PTHR12710">
    <property type="entry name" value="NUCLEAR PROTEIN LOCALIZATION 4"/>
    <property type="match status" value="1"/>
</dbReference>
<dbReference type="InterPro" id="IPR029071">
    <property type="entry name" value="Ubiquitin-like_domsf"/>
</dbReference>
<dbReference type="Gene3D" id="3.40.140.10">
    <property type="entry name" value="Cytidine Deaminase, domain 2"/>
    <property type="match status" value="1"/>
</dbReference>
<dbReference type="InterPro" id="IPR007716">
    <property type="entry name" value="NPL4_Zn-bd_put"/>
</dbReference>
<dbReference type="SUPFAM" id="SSF54236">
    <property type="entry name" value="Ubiquitin-like"/>
    <property type="match status" value="1"/>
</dbReference>
<name>A0A4Y7NIF8_9CRUS</name>
<dbReference type="CDD" id="cd08061">
    <property type="entry name" value="MPN_NPL4"/>
    <property type="match status" value="1"/>
</dbReference>
<dbReference type="PROSITE" id="PS50249">
    <property type="entry name" value="MPN"/>
    <property type="match status" value="1"/>
</dbReference>
<evidence type="ECO:0000256" key="1">
    <source>
        <dbReference type="ARBA" id="ARBA00011025"/>
    </source>
</evidence>
<dbReference type="EMBL" id="LR022758">
    <property type="protein sequence ID" value="SVE92377.1"/>
    <property type="molecule type" value="mRNA"/>
</dbReference>
<evidence type="ECO:0000259" key="2">
    <source>
        <dbReference type="PROSITE" id="PS50249"/>
    </source>
</evidence>